<dbReference type="PANTHER" id="PTHR28067">
    <property type="entry name" value="DNA REPLICATION REGULATOR SLD3"/>
    <property type="match status" value="1"/>
</dbReference>
<dbReference type="HOGENOM" id="CLU_404425_0_0_1"/>
<gene>
    <name evidence="3" type="ORF">MAM_05698</name>
</gene>
<dbReference type="OrthoDB" id="5395343at2759"/>
<feature type="region of interest" description="Disordered" evidence="1">
    <location>
        <begin position="268"/>
        <end position="295"/>
    </location>
</feature>
<dbReference type="GeneID" id="63740153"/>
<feature type="region of interest" description="Disordered" evidence="1">
    <location>
        <begin position="626"/>
        <end position="658"/>
    </location>
</feature>
<organism evidence="3 4">
    <name type="scientific">Metarhizium album (strain ARSEF 1941)</name>
    <dbReference type="NCBI Taxonomy" id="1081103"/>
    <lineage>
        <taxon>Eukaryota</taxon>
        <taxon>Fungi</taxon>
        <taxon>Dikarya</taxon>
        <taxon>Ascomycota</taxon>
        <taxon>Pezizomycotina</taxon>
        <taxon>Sordariomycetes</taxon>
        <taxon>Hypocreomycetidae</taxon>
        <taxon>Hypocreales</taxon>
        <taxon>Clavicipitaceae</taxon>
        <taxon>Metarhizium</taxon>
    </lineage>
</organism>
<dbReference type="GO" id="GO:0006270">
    <property type="term" value="P:DNA replication initiation"/>
    <property type="evidence" value="ECO:0007669"/>
    <property type="project" value="InterPro"/>
</dbReference>
<protein>
    <submittedName>
        <fullName evidence="3">DNA replication regulator Sld3</fullName>
    </submittedName>
</protein>
<dbReference type="PANTHER" id="PTHR28067:SF1">
    <property type="entry name" value="DNA REPLICATION REGULATOR SLD3"/>
    <property type="match status" value="1"/>
</dbReference>
<dbReference type="Gene3D" id="1.20.58.2130">
    <property type="match status" value="1"/>
</dbReference>
<feature type="domain" description="DNA replication regulator Sld3 C-terminal" evidence="2">
    <location>
        <begin position="336"/>
        <end position="656"/>
    </location>
</feature>
<evidence type="ECO:0000313" key="4">
    <source>
        <dbReference type="Proteomes" id="UP000030816"/>
    </source>
</evidence>
<dbReference type="InterPro" id="IPR013948">
    <property type="entry name" value="DNA_replication_reg_Sld3_C"/>
</dbReference>
<dbReference type="EMBL" id="AZHE01000015">
    <property type="protein sequence ID" value="KHN96409.1"/>
    <property type="molecule type" value="Genomic_DNA"/>
</dbReference>
<feature type="compositionally biased region" description="Basic and acidic residues" evidence="1">
    <location>
        <begin position="279"/>
        <end position="291"/>
    </location>
</feature>
<name>A0A0B2WRY6_METAS</name>
<dbReference type="RefSeq" id="XP_040677475.1">
    <property type="nucleotide sequence ID" value="XM_040824496.1"/>
</dbReference>
<accession>A0A0B2WRY6</accession>
<dbReference type="GO" id="GO:0031261">
    <property type="term" value="C:DNA replication preinitiation complex"/>
    <property type="evidence" value="ECO:0007669"/>
    <property type="project" value="TreeGrafter"/>
</dbReference>
<keyword evidence="4" id="KW-1185">Reference proteome</keyword>
<sequence length="680" mass="75847">MAGAGGNDPTCWLAPTSPSFRTRPRRVYIELVHLESNADHVLPFQDYLYTGALRPFMPSSAVLDADASRPRSGILTPSSDGSLNRQALCSPNGRNDRRADAAEMDPLLKPSIAVKPHPSNLHTQPRLLLPLMLLPREYLPLSSLDFSSPDAELPQTRFVESHVKILHLEHRLGSSPSILVARNESKRTVYALESQPNGLYIMCKLGSWVDLGELARRATAICHQRLTPAKQDRPETEFGAPLTTPHLYREQKKKRAAIEAIQSLVRKKPKPQVVQQEHGINDKGDQGDVHIRQSPPEIKSDDEKAHGFLNVQDAPETCQSVAYLPAASPPQTADAIFDNIRTQYFEALYRSIGSLAYFAKGPLSRARSAFHLDLESTLNMADLIDFLKGLILTTVQIDKKYRETIPDMITKMKTLIETSDEGAKKKRKPRKMKPGKDSLYPLEDENIRRWWNAIKPETNQEEASTSTAHLKSHVSMLRTRETQLQMILILEILALEPLKAMEEPAGSNLPTLPGADSQKEQNMAPLPKKRSKHNLPVLLDVHADRLTIWQSTADDEHVLLSDSQAAHNSAAGQIQQKPSSEPLKDFCVDVIVPFFSARLPERCDAINRKLGGPIIASPVKSKALKRFSSKKELKPGAATKRPAPPATSAQRFQRPRQHNRTVKICHVNICVKNKARGDED</sequence>
<proteinExistence type="predicted"/>
<evidence type="ECO:0000259" key="2">
    <source>
        <dbReference type="Pfam" id="PF08639"/>
    </source>
</evidence>
<dbReference type="STRING" id="1081103.A0A0B2WRY6"/>
<feature type="region of interest" description="Disordered" evidence="1">
    <location>
        <begin position="68"/>
        <end position="98"/>
    </location>
</feature>
<reference evidence="3 4" key="1">
    <citation type="journal article" date="2014" name="Proc. Natl. Acad. Sci. U.S.A.">
        <title>Trajectory and genomic determinants of fungal-pathogen speciation and host adaptation.</title>
        <authorList>
            <person name="Hu X."/>
            <person name="Xiao G."/>
            <person name="Zheng P."/>
            <person name="Shang Y."/>
            <person name="Su Y."/>
            <person name="Zhang X."/>
            <person name="Liu X."/>
            <person name="Zhan S."/>
            <person name="St Leger R.J."/>
            <person name="Wang C."/>
        </authorList>
    </citation>
    <scope>NUCLEOTIDE SEQUENCE [LARGE SCALE GENOMIC DNA]</scope>
    <source>
        <strain evidence="3 4">ARSEF 1941</strain>
    </source>
</reference>
<evidence type="ECO:0000256" key="1">
    <source>
        <dbReference type="SAM" id="MobiDB-lite"/>
    </source>
</evidence>
<dbReference type="Pfam" id="PF08639">
    <property type="entry name" value="Sld3_STD"/>
    <property type="match status" value="1"/>
</dbReference>
<dbReference type="AlphaFoldDB" id="A0A0B2WRY6"/>
<feature type="region of interest" description="Disordered" evidence="1">
    <location>
        <begin position="504"/>
        <end position="531"/>
    </location>
</feature>
<dbReference type="InterPro" id="IPR042511">
    <property type="entry name" value="Sld3"/>
</dbReference>
<evidence type="ECO:0000313" key="3">
    <source>
        <dbReference type="EMBL" id="KHN96409.1"/>
    </source>
</evidence>
<feature type="compositionally biased region" description="Polar residues" evidence="1">
    <location>
        <begin position="75"/>
        <end position="93"/>
    </location>
</feature>
<dbReference type="Proteomes" id="UP000030816">
    <property type="component" value="Unassembled WGS sequence"/>
</dbReference>
<comment type="caution">
    <text evidence="3">The sequence shown here is derived from an EMBL/GenBank/DDBJ whole genome shotgun (WGS) entry which is preliminary data.</text>
</comment>